<feature type="signal peptide" evidence="1">
    <location>
        <begin position="1"/>
        <end position="17"/>
    </location>
</feature>
<name>T2KRQ6_FORAG</name>
<dbReference type="HOGENOM" id="CLU_1076681_0_0_10"/>
<dbReference type="STRING" id="1347342.BN863_34440"/>
<dbReference type="eggNOG" id="ENOG5032Y7Q">
    <property type="taxonomic scope" value="Bacteria"/>
</dbReference>
<evidence type="ECO:0000313" key="3">
    <source>
        <dbReference type="Proteomes" id="UP000016160"/>
    </source>
</evidence>
<sequence length="258" mass="30136">MNNLSLLILLLYLPLIAQPDAIYTSVNYHTKFNLDYPAEQYYTLVFHENKSSYIEKVSIAVPVPNSKTIDYQNHEEFQIYYVNSLDKTLHLQEYIDSKKYLVTTNFPKIKWDISSSVKDTILGHLCNKAVGDFRGRTYTAWYTQDIPVPFGPWKLHGLPGLILKSTDSLNQVDITATRLEFKTLNALDNSLDLPTDYEKIIDERVFLDMQYQDEMEQIKRIRATLSREAKLGPLKINTDRSSRWEKFYEWETKPSTSE</sequence>
<feature type="chain" id="PRO_5004591078" description="GLPGLI family protein" evidence="1">
    <location>
        <begin position="18"/>
        <end position="258"/>
    </location>
</feature>
<dbReference type="Proteomes" id="UP000016160">
    <property type="component" value="Chromosome"/>
</dbReference>
<protein>
    <recommendedName>
        <fullName evidence="4">GLPGLI family protein</fullName>
    </recommendedName>
</protein>
<keyword evidence="3" id="KW-1185">Reference proteome</keyword>
<dbReference type="Pfam" id="PF09697">
    <property type="entry name" value="Porph_ging"/>
    <property type="match status" value="1"/>
</dbReference>
<accession>T2KRQ6</accession>
<dbReference type="AlphaFoldDB" id="T2KRQ6"/>
<reference evidence="2 3" key="1">
    <citation type="journal article" date="2013" name="Appl. Environ. Microbiol.">
        <title>The genome of the alga-associated marine flavobacterium Formosa agariphila KMM 3901T reveals a broad potential for degradation of algal polysaccharides.</title>
        <authorList>
            <person name="Mann A.J."/>
            <person name="Hahnke R.L."/>
            <person name="Huang S."/>
            <person name="Werner J."/>
            <person name="Xing P."/>
            <person name="Barbeyron T."/>
            <person name="Huettel B."/>
            <person name="Stueber K."/>
            <person name="Reinhardt R."/>
            <person name="Harder J."/>
            <person name="Gloeckner F.O."/>
            <person name="Amann R.I."/>
            <person name="Teeling H."/>
        </authorList>
    </citation>
    <scope>NUCLEOTIDE SEQUENCE [LARGE SCALE GENOMIC DNA]</scope>
    <source>
        <strain evidence="3">DSM 15362 / KCTC 12365 / LMG 23005 / KMM 3901</strain>
    </source>
</reference>
<evidence type="ECO:0000313" key="2">
    <source>
        <dbReference type="EMBL" id="CDF81156.1"/>
    </source>
</evidence>
<dbReference type="OrthoDB" id="1440774at2"/>
<keyword evidence="1" id="KW-0732">Signal</keyword>
<dbReference type="EMBL" id="HG315671">
    <property type="protein sequence ID" value="CDF81156.1"/>
    <property type="molecule type" value="Genomic_DNA"/>
</dbReference>
<evidence type="ECO:0000256" key="1">
    <source>
        <dbReference type="SAM" id="SignalP"/>
    </source>
</evidence>
<proteinExistence type="predicted"/>
<gene>
    <name evidence="2" type="ORF">BN863_34440</name>
</gene>
<dbReference type="PATRIC" id="fig|1347342.6.peg.3473"/>
<dbReference type="RefSeq" id="WP_051774910.1">
    <property type="nucleotide sequence ID" value="NZ_HG315671.1"/>
</dbReference>
<evidence type="ECO:0008006" key="4">
    <source>
        <dbReference type="Google" id="ProtNLM"/>
    </source>
</evidence>
<dbReference type="NCBIfam" id="TIGR01200">
    <property type="entry name" value="GLPGLI"/>
    <property type="match status" value="1"/>
</dbReference>
<organism evidence="2 3">
    <name type="scientific">Formosa agariphila (strain DSM 15362 / KCTC 12365 / LMG 23005 / KMM 3901 / M-2Alg 35-1)</name>
    <dbReference type="NCBI Taxonomy" id="1347342"/>
    <lineage>
        <taxon>Bacteria</taxon>
        <taxon>Pseudomonadati</taxon>
        <taxon>Bacteroidota</taxon>
        <taxon>Flavobacteriia</taxon>
        <taxon>Flavobacteriales</taxon>
        <taxon>Flavobacteriaceae</taxon>
        <taxon>Formosa</taxon>
    </lineage>
</organism>
<dbReference type="InterPro" id="IPR005901">
    <property type="entry name" value="GLPGLI"/>
</dbReference>